<keyword evidence="3 6" id="KW-0560">Oxidoreductase</keyword>
<keyword evidence="7" id="KW-1185">Reference proteome</keyword>
<accession>A0ABR9QLB0</accession>
<protein>
    <submittedName>
        <fullName evidence="6">4-hydroxyphenylacetate 3-monooxygenase, oxygenase component</fullName>
        <ecNumber evidence="6">1.14.14.9</ecNumber>
    </submittedName>
</protein>
<dbReference type="InterPro" id="IPR024674">
    <property type="entry name" value="HpaB/PvcC/4-BUDH_N"/>
</dbReference>
<gene>
    <name evidence="6" type="primary">hpaB</name>
    <name evidence="6" type="ORF">IMZ08_14605</name>
</gene>
<dbReference type="Gene3D" id="2.40.110.10">
    <property type="entry name" value="Butyryl-CoA Dehydrogenase, subunit A, domain 2"/>
    <property type="match status" value="1"/>
</dbReference>
<dbReference type="Pfam" id="PF03241">
    <property type="entry name" value="HpaB"/>
    <property type="match status" value="1"/>
</dbReference>
<dbReference type="InterPro" id="IPR024719">
    <property type="entry name" value="HpaB/PvcC/4-BUDH_C"/>
</dbReference>
<keyword evidence="2" id="KW-0274">FAD</keyword>
<keyword evidence="1" id="KW-0285">Flavoprotein</keyword>
<evidence type="ECO:0000259" key="5">
    <source>
        <dbReference type="Pfam" id="PF11794"/>
    </source>
</evidence>
<feature type="domain" description="HpaB/PvcC/4-BUDH N-terminal" evidence="5">
    <location>
        <begin position="10"/>
        <end position="271"/>
    </location>
</feature>
<feature type="domain" description="HpaB/PvcC/4-BUDH C-terminal" evidence="4">
    <location>
        <begin position="278"/>
        <end position="477"/>
    </location>
</feature>
<dbReference type="GO" id="GO:0052881">
    <property type="term" value="F:4-hydroxyphenylacetate 3-monooxygenase activity"/>
    <property type="evidence" value="ECO:0007669"/>
    <property type="project" value="UniProtKB-EC"/>
</dbReference>
<sequence length="479" mass="54548">MNVPAVDGPTFLKRISQLRAEVWFDGQKIDQNICEHKAFKGILKSKARLFDIQLDKKKQGFMTYKSPLTKDLVGTSFLQPRTKEDLELRRLTIQEWAKTSGGMMGRSPDYMNTGIMALGTAWDIFQDKYGLNIKHLYENARENDLTFSHTFVSPQVNRSLAYYEDSEQPISAQVVEEKSDGLIIKGARLLATQGGITDEILVLPVGGKQIDEHFVYAFSIPSNTPNLKFICRESFGYRDSTFDHPLAARFEEMDTIVVFNNVFVPWERVFLYKNYETASKMYEETKFYPFLLHQAVSRQVVKTEFLLGVAQLIVESIDISGYQHVQEKVSEIISGYESLKALLLVSELQAKEDKRGIMIPDAAPLYAAITSFQRLYPRFIEIVQLLGASGLISIPTECDFDSEIRPDLDQYLQGASCNALERTKLFRLAWDVSLSAFGGRQTLYERFFFGDPVRLSTGYYNGYEKDHAISLAKSLLDMD</sequence>
<dbReference type="PIRSF" id="PIRSF000331">
    <property type="entry name" value="HpaA_HpaB"/>
    <property type="match status" value="1"/>
</dbReference>
<evidence type="ECO:0000313" key="6">
    <source>
        <dbReference type="EMBL" id="MBE4909278.1"/>
    </source>
</evidence>
<comment type="caution">
    <text evidence="6">The sequence shown here is derived from an EMBL/GenBank/DDBJ whole genome shotgun (WGS) entry which is preliminary data.</text>
</comment>
<dbReference type="Pfam" id="PF11794">
    <property type="entry name" value="HpaB_N"/>
    <property type="match status" value="1"/>
</dbReference>
<dbReference type="SUPFAM" id="SSF47203">
    <property type="entry name" value="Acyl-CoA dehydrogenase C-terminal domain-like"/>
    <property type="match status" value="1"/>
</dbReference>
<name>A0ABR9QLB0_9BACI</name>
<dbReference type="Proteomes" id="UP001516662">
    <property type="component" value="Unassembled WGS sequence"/>
</dbReference>
<dbReference type="PANTHER" id="PTHR36117">
    <property type="entry name" value="4-HYDROXYPHENYLACETATE 3-MONOOXYGENASE-RELATED"/>
    <property type="match status" value="1"/>
</dbReference>
<reference evidence="6 7" key="1">
    <citation type="submission" date="2020-10" db="EMBL/GenBank/DDBJ databases">
        <title>Bacillus sp. HD4P25, an endophyte from a halophyte.</title>
        <authorList>
            <person name="Sun J.-Q."/>
        </authorList>
    </citation>
    <scope>NUCLEOTIDE SEQUENCE [LARGE SCALE GENOMIC DNA]</scope>
    <source>
        <strain evidence="6 7">YIM 93174</strain>
    </source>
</reference>
<evidence type="ECO:0000259" key="4">
    <source>
        <dbReference type="Pfam" id="PF03241"/>
    </source>
</evidence>
<evidence type="ECO:0000256" key="2">
    <source>
        <dbReference type="ARBA" id="ARBA00022827"/>
    </source>
</evidence>
<evidence type="ECO:0000313" key="7">
    <source>
        <dbReference type="Proteomes" id="UP001516662"/>
    </source>
</evidence>
<evidence type="ECO:0000256" key="1">
    <source>
        <dbReference type="ARBA" id="ARBA00022630"/>
    </source>
</evidence>
<dbReference type="Gene3D" id="1.10.3140.10">
    <property type="entry name" value="4-hydroxybutyryl-coa dehydratase, domain 1"/>
    <property type="match status" value="1"/>
</dbReference>
<dbReference type="PANTHER" id="PTHR36117:SF3">
    <property type="entry name" value="4-HYDROXYPHENYLACETATE 3-MONOOXYGENASE-RELATED"/>
    <property type="match status" value="1"/>
</dbReference>
<proteinExistence type="predicted"/>
<dbReference type="NCBIfam" id="TIGR02309">
    <property type="entry name" value="HpaB-1"/>
    <property type="match status" value="1"/>
</dbReference>
<dbReference type="InterPro" id="IPR004925">
    <property type="entry name" value="HpaB/PvcC/4-BUDH"/>
</dbReference>
<dbReference type="SUPFAM" id="SSF56645">
    <property type="entry name" value="Acyl-CoA dehydrogenase NM domain-like"/>
    <property type="match status" value="1"/>
</dbReference>
<dbReference type="InterPro" id="IPR046373">
    <property type="entry name" value="Acyl-CoA_Oxase/DH_mid-dom_sf"/>
</dbReference>
<dbReference type="EC" id="1.14.14.9" evidence="6"/>
<organism evidence="6 7">
    <name type="scientific">Litchfieldia luteola</name>
    <dbReference type="NCBI Taxonomy" id="682179"/>
    <lineage>
        <taxon>Bacteria</taxon>
        <taxon>Bacillati</taxon>
        <taxon>Bacillota</taxon>
        <taxon>Bacilli</taxon>
        <taxon>Bacillales</taxon>
        <taxon>Bacillaceae</taxon>
        <taxon>Litchfieldia</taxon>
    </lineage>
</organism>
<dbReference type="InterPro" id="IPR012687">
    <property type="entry name" value="HpaB_Deino-type"/>
</dbReference>
<dbReference type="EMBL" id="JADCLJ010000022">
    <property type="protein sequence ID" value="MBE4909278.1"/>
    <property type="molecule type" value="Genomic_DNA"/>
</dbReference>
<evidence type="ECO:0000256" key="3">
    <source>
        <dbReference type="ARBA" id="ARBA00023002"/>
    </source>
</evidence>
<dbReference type="InterPro" id="IPR036250">
    <property type="entry name" value="AcylCo_DH-like_C"/>
</dbReference>
<dbReference type="Gene3D" id="1.20.140.10">
    <property type="entry name" value="Butyryl-CoA Dehydrogenase, subunit A, domain 3"/>
    <property type="match status" value="1"/>
</dbReference>
<dbReference type="InterPro" id="IPR009100">
    <property type="entry name" value="AcylCoA_DH/oxidase_NM_dom_sf"/>
</dbReference>